<sequence length="556" mass="62006">MNRRSFLHNLIATTIVTSIYPDKTNAEVPIAGYSKENGENNKPENFNQIDLSSSNAWKKDIYAGQQSLEERLKETASIFDFIQNKEDIYQLKNITGIEIDVSKAFDTAISSGAKSLFFPPVPGVYVLGNMRKSIPFGFFIYGHCRKPYIIKGDDSFNNTGTVIRLAKDAEYIFPASSYIKCQGIVFDGRNRKKPFLNHHNQIRGGLLEDCGLYRFSIGVGSYSYTSIYIIRCSISDNVHGISNLIDSKVIDSVINANKGRGVNLLKGANNNIFINVRNEWNEKENYYSDGSKQNIVSGEMSDRSGLSSFVARNGGSWLISNHIVKRSGRYANTESPDSSHFKLAGNNSKIYLSNVLTTTGVDDDGKGNISPAYVISTEGKSRDNIITATGCDFTGSLKTPIRDESNSIITNIICCLGIEDSVNSGIYQYTNGKLHIGKIIEHICVKANSSTNIRHVQTSIKNIIKNQPLRWTLEIIGFDEITNAPIYYYIPLIIQKTQEDIILTVLKEKVDCYPLKLWDTVLQTTIEITRENTLNITIKNNSANNYEISSTLSNNA</sequence>
<name>A0A193SEE2_KLEPN</name>
<evidence type="ECO:0000313" key="1">
    <source>
        <dbReference type="EMBL" id="CZQ24948.1"/>
    </source>
</evidence>
<dbReference type="RefSeq" id="WP_129542885.1">
    <property type="nucleotide sequence ID" value="NZ_BIKP01000017.1"/>
</dbReference>
<accession>A0A193SEE2</accession>
<organism evidence="1">
    <name type="scientific">Klebsiella pneumoniae</name>
    <dbReference type="NCBI Taxonomy" id="573"/>
    <lineage>
        <taxon>Bacteria</taxon>
        <taxon>Pseudomonadati</taxon>
        <taxon>Pseudomonadota</taxon>
        <taxon>Gammaproteobacteria</taxon>
        <taxon>Enterobacterales</taxon>
        <taxon>Enterobacteriaceae</taxon>
        <taxon>Klebsiella/Raoultella group</taxon>
        <taxon>Klebsiella</taxon>
        <taxon>Klebsiella pneumoniae complex</taxon>
    </lineage>
</organism>
<reference evidence="1" key="1">
    <citation type="submission" date="2016-02" db="EMBL/GenBank/DDBJ databases">
        <authorList>
            <person name="Wen L."/>
            <person name="He K."/>
            <person name="Yang H."/>
        </authorList>
    </citation>
    <scope>NUCLEOTIDE SEQUENCE</scope>
    <source>
        <strain evidence="1">426</strain>
    </source>
</reference>
<protein>
    <submittedName>
        <fullName evidence="1">Uncharacterized protein</fullName>
    </submittedName>
</protein>
<dbReference type="AlphaFoldDB" id="A0A193SEE2"/>
<reference evidence="1" key="2">
    <citation type="submission" date="2016-06" db="EMBL/GenBank/DDBJ databases">
        <title>Towards a vaccine: An investigation of Klebsiella pneumoniae surface antigens.</title>
        <authorList>
            <person name="Follador R."/>
            <person name="Heinz E."/>
            <person name="Wyres K.L."/>
            <person name="Ellington M.J."/>
            <person name="Kowarik M."/>
            <person name="Holt K.E."/>
            <person name="Thomson N.R."/>
        </authorList>
    </citation>
    <scope>NUCLEOTIDE SEQUENCE</scope>
    <source>
        <strain evidence="1">426</strain>
    </source>
</reference>
<proteinExistence type="predicted"/>
<dbReference type="EMBL" id="LT174580">
    <property type="protein sequence ID" value="CZQ24948.1"/>
    <property type="molecule type" value="Genomic_DNA"/>
</dbReference>